<dbReference type="EMBL" id="PEWV01000079">
    <property type="protein sequence ID" value="PIU40780.1"/>
    <property type="molecule type" value="Genomic_DNA"/>
</dbReference>
<dbReference type="Proteomes" id="UP000230052">
    <property type="component" value="Unassembled WGS sequence"/>
</dbReference>
<dbReference type="InterPro" id="IPR015813">
    <property type="entry name" value="Pyrv/PenolPyrv_kinase-like_dom"/>
</dbReference>
<accession>A0A2J0KWI1</accession>
<dbReference type="PANTHER" id="PTHR46244">
    <property type="entry name" value="PHOSPHOENOLPYRUVATE-PROTEIN PHOSPHOTRANSFERASE"/>
    <property type="match status" value="1"/>
</dbReference>
<feature type="domain" description="Phosphotransferase system enzyme I N-terminal" evidence="23">
    <location>
        <begin position="7"/>
        <end position="130"/>
    </location>
</feature>
<dbReference type="GO" id="GO:0046872">
    <property type="term" value="F:metal ion binding"/>
    <property type="evidence" value="ECO:0007669"/>
    <property type="project" value="UniProtKB-KW"/>
</dbReference>
<feature type="domain" description="PEP-utilising enzyme mobile" evidence="21">
    <location>
        <begin position="157"/>
        <end position="229"/>
    </location>
</feature>
<proteinExistence type="inferred from homology"/>
<feature type="active site" description="Proton donor" evidence="18">
    <location>
        <position position="506"/>
    </location>
</feature>
<feature type="binding site" evidence="19">
    <location>
        <begin position="458"/>
        <end position="459"/>
    </location>
    <ligand>
        <name>phosphoenolpyruvate</name>
        <dbReference type="ChEBI" id="CHEBI:58702"/>
    </ligand>
</feature>
<evidence type="ECO:0000256" key="8">
    <source>
        <dbReference type="ARBA" id="ARBA00022448"/>
    </source>
</evidence>
<comment type="cofactor">
    <cofactor evidence="2 17 20">
        <name>Mg(2+)</name>
        <dbReference type="ChEBI" id="CHEBI:18420"/>
    </cofactor>
</comment>
<dbReference type="PRINTS" id="PR01736">
    <property type="entry name" value="PHPHTRNFRASE"/>
</dbReference>
<name>A0A2J0KWI1_9BACT</name>
<evidence type="ECO:0000256" key="2">
    <source>
        <dbReference type="ARBA" id="ARBA00001946"/>
    </source>
</evidence>
<keyword evidence="15 17" id="KW-0460">Magnesium</keyword>
<dbReference type="InterPro" id="IPR040442">
    <property type="entry name" value="Pyrv_kinase-like_dom_sf"/>
</dbReference>
<dbReference type="Gene3D" id="3.50.30.10">
    <property type="entry name" value="Phosphohistidine domain"/>
    <property type="match status" value="1"/>
</dbReference>
<evidence type="ECO:0000256" key="7">
    <source>
        <dbReference type="ARBA" id="ARBA00016544"/>
    </source>
</evidence>
<comment type="similarity">
    <text evidence="5 17">Belongs to the PEP-utilizing enzyme family.</text>
</comment>
<evidence type="ECO:0000313" key="25">
    <source>
        <dbReference type="Proteomes" id="UP000230052"/>
    </source>
</evidence>
<evidence type="ECO:0000256" key="18">
    <source>
        <dbReference type="PIRSR" id="PIRSR000732-1"/>
    </source>
</evidence>
<organism evidence="24 25">
    <name type="scientific">Candidatus Aquitaenariimonas noxiae</name>
    <dbReference type="NCBI Taxonomy" id="1974741"/>
    <lineage>
        <taxon>Bacteria</taxon>
        <taxon>Pseudomonadati</taxon>
        <taxon>Candidatus Omnitrophota</taxon>
        <taxon>Candidatus Aquitaenariimonas</taxon>
    </lineage>
</organism>
<evidence type="ECO:0000256" key="16">
    <source>
        <dbReference type="ARBA" id="ARBA00033235"/>
    </source>
</evidence>
<dbReference type="GO" id="GO:0008965">
    <property type="term" value="F:phosphoenolpyruvate-protein phosphotransferase activity"/>
    <property type="evidence" value="ECO:0007669"/>
    <property type="project" value="UniProtKB-EC"/>
</dbReference>
<feature type="binding site" evidence="19">
    <location>
        <position position="336"/>
    </location>
    <ligand>
        <name>phosphoenolpyruvate</name>
        <dbReference type="ChEBI" id="CHEBI:58702"/>
    </ligand>
</feature>
<keyword evidence="12 17" id="KW-0598">Phosphotransferase system</keyword>
<dbReference type="GO" id="GO:0016301">
    <property type="term" value="F:kinase activity"/>
    <property type="evidence" value="ECO:0007669"/>
    <property type="project" value="UniProtKB-KW"/>
</dbReference>
<dbReference type="InterPro" id="IPR008731">
    <property type="entry name" value="PTS_EIN"/>
</dbReference>
<evidence type="ECO:0000256" key="19">
    <source>
        <dbReference type="PIRSR" id="PIRSR000732-2"/>
    </source>
</evidence>
<dbReference type="InterPro" id="IPR006318">
    <property type="entry name" value="PTS_EI-like"/>
</dbReference>
<evidence type="ECO:0000256" key="20">
    <source>
        <dbReference type="PIRSR" id="PIRSR000732-3"/>
    </source>
</evidence>
<dbReference type="Pfam" id="PF00391">
    <property type="entry name" value="PEP-utilizers"/>
    <property type="match status" value="1"/>
</dbReference>
<dbReference type="Pfam" id="PF02896">
    <property type="entry name" value="PEP-utilizers_C"/>
    <property type="match status" value="1"/>
</dbReference>
<dbReference type="GO" id="GO:0005737">
    <property type="term" value="C:cytoplasm"/>
    <property type="evidence" value="ECO:0007669"/>
    <property type="project" value="UniProtKB-SubCell"/>
</dbReference>
<evidence type="ECO:0000256" key="1">
    <source>
        <dbReference type="ARBA" id="ARBA00000683"/>
    </source>
</evidence>
<evidence type="ECO:0000256" key="10">
    <source>
        <dbReference type="ARBA" id="ARBA00022597"/>
    </source>
</evidence>
<evidence type="ECO:0000256" key="4">
    <source>
        <dbReference type="ARBA" id="ARBA00004496"/>
    </source>
</evidence>
<dbReference type="PANTHER" id="PTHR46244:SF3">
    <property type="entry name" value="PHOSPHOENOLPYRUVATE-PROTEIN PHOSPHOTRANSFERASE"/>
    <property type="match status" value="1"/>
</dbReference>
<comment type="catalytic activity">
    <reaction evidence="1 17">
        <text>L-histidyl-[protein] + phosphoenolpyruvate = N(pros)-phospho-L-histidyl-[protein] + pyruvate</text>
        <dbReference type="Rhea" id="RHEA:23880"/>
        <dbReference type="Rhea" id="RHEA-COMP:9745"/>
        <dbReference type="Rhea" id="RHEA-COMP:9746"/>
        <dbReference type="ChEBI" id="CHEBI:15361"/>
        <dbReference type="ChEBI" id="CHEBI:29979"/>
        <dbReference type="ChEBI" id="CHEBI:58702"/>
        <dbReference type="ChEBI" id="CHEBI:64837"/>
        <dbReference type="EC" id="2.7.3.9"/>
    </reaction>
</comment>
<dbReference type="InterPro" id="IPR024692">
    <property type="entry name" value="PTS_EI"/>
</dbReference>
<feature type="active site" description="Tele-phosphohistidine intermediate" evidence="18">
    <location>
        <position position="193"/>
    </location>
</feature>
<feature type="binding site" evidence="20">
    <location>
        <position position="459"/>
    </location>
    <ligand>
        <name>Mg(2+)</name>
        <dbReference type="ChEBI" id="CHEBI:18420"/>
    </ligand>
</feature>
<dbReference type="InterPro" id="IPR050499">
    <property type="entry name" value="PEP-utilizing_PTS_enzyme"/>
</dbReference>
<dbReference type="NCBIfam" id="TIGR01417">
    <property type="entry name" value="PTS_I_fam"/>
    <property type="match status" value="1"/>
</dbReference>
<dbReference type="Pfam" id="PF05524">
    <property type="entry name" value="PEP-utilisers_N"/>
    <property type="match status" value="1"/>
</dbReference>
<keyword evidence="13 17" id="KW-0479">Metal-binding</keyword>
<evidence type="ECO:0000259" key="21">
    <source>
        <dbReference type="Pfam" id="PF00391"/>
    </source>
</evidence>
<keyword evidence="10 17" id="KW-0762">Sugar transport</keyword>
<sequence length="580" mass="65081">MIERVIKGIPAAPGVAIGKVLVLDREDFRVNKRKLDDKSLSKEIKRFRGALLKTKKEILEIKQKISAEMGLEHGEIFSAHILVLEDTMLIDDVIGKIKNEKINAEYIFLEVLKKYIRTFAKLDDEYIRERLSDISDVGKRILRNLLGTTSHALSNLKEEVIVISGDLSPSDTATMHRKNVIGFATDIGGRTSHTAIMAKSLEIPAVVGLETITREVEPGDVIIIDGSNGEVIIRPEKETIKKYESLKLKFKKFESNLTKFKHLPCQTIDGRRVVLAANIELPEEATSAVTHGAEGIGLFRTEYFYMNRKDLPTEEEQFHAYKTVAQKMVSHPVIIRTLDLGGDKFLSQLEIPHEMNPYLGWRAIRFCLARQDVFKVQLRAILRASAYGNLKMMYPMISGVEELIQANQVLESVKEELKKEKISFNKDIEVGAMIEIPSAALTSNILAREVDFFSIGTNDLIQYALAVDRANEKIAYLYEPAHPAVLKLIKTIIDNAHEAGIWVGMCGEMAGDIILTVLLLGLGLDEFSTSPIILPEVKRIIRSMEYFKAKKIAVKALSLSTAKEVENLAKKSLEDLKIKV</sequence>
<keyword evidence="8 17" id="KW-0813">Transport</keyword>
<evidence type="ECO:0000256" key="11">
    <source>
        <dbReference type="ARBA" id="ARBA00022679"/>
    </source>
</evidence>
<evidence type="ECO:0000256" key="14">
    <source>
        <dbReference type="ARBA" id="ARBA00022777"/>
    </source>
</evidence>
<dbReference type="InterPro" id="IPR008279">
    <property type="entry name" value="PEP-util_enz_mobile_dom"/>
</dbReference>
<evidence type="ECO:0000256" key="9">
    <source>
        <dbReference type="ARBA" id="ARBA00022490"/>
    </source>
</evidence>
<evidence type="ECO:0000256" key="6">
    <source>
        <dbReference type="ARBA" id="ARBA00012232"/>
    </source>
</evidence>
<keyword evidence="14 17" id="KW-0418">Kinase</keyword>
<evidence type="ECO:0000256" key="17">
    <source>
        <dbReference type="PIRNR" id="PIRNR000732"/>
    </source>
</evidence>
<reference evidence="24 25" key="1">
    <citation type="submission" date="2017-09" db="EMBL/GenBank/DDBJ databases">
        <title>Depth-based differentiation of microbial function through sediment-hosted aquifers and enrichment of novel symbionts in the deep terrestrial subsurface.</title>
        <authorList>
            <person name="Probst A.J."/>
            <person name="Ladd B."/>
            <person name="Jarett J.K."/>
            <person name="Geller-Mcgrath D.E."/>
            <person name="Sieber C.M."/>
            <person name="Emerson J.B."/>
            <person name="Anantharaman K."/>
            <person name="Thomas B.C."/>
            <person name="Malmstrom R."/>
            <person name="Stieglmeier M."/>
            <person name="Klingl A."/>
            <person name="Woyke T."/>
            <person name="Ryan C.M."/>
            <person name="Banfield J.F."/>
        </authorList>
    </citation>
    <scope>NUCLEOTIDE SEQUENCE [LARGE SCALE GENOMIC DNA]</scope>
    <source>
        <strain evidence="24">CG07_land_8_20_14_0_80_42_15</strain>
    </source>
</reference>
<dbReference type="PROSITE" id="PS00742">
    <property type="entry name" value="PEP_ENZYMES_2"/>
    <property type="match status" value="1"/>
</dbReference>
<dbReference type="Gene3D" id="3.20.20.60">
    <property type="entry name" value="Phosphoenolpyruvate-binding domains"/>
    <property type="match status" value="1"/>
</dbReference>
<dbReference type="Gene3D" id="1.10.274.10">
    <property type="entry name" value="PtsI, HPr-binding domain"/>
    <property type="match status" value="1"/>
</dbReference>
<keyword evidence="24" id="KW-0670">Pyruvate</keyword>
<comment type="caution">
    <text evidence="24">The sequence shown here is derived from an EMBL/GenBank/DDBJ whole genome shotgun (WGS) entry which is preliminary data.</text>
</comment>
<evidence type="ECO:0000256" key="13">
    <source>
        <dbReference type="ARBA" id="ARBA00022723"/>
    </source>
</evidence>
<evidence type="ECO:0000256" key="12">
    <source>
        <dbReference type="ARBA" id="ARBA00022683"/>
    </source>
</evidence>
<protein>
    <recommendedName>
        <fullName evidence="7 17">Phosphoenolpyruvate-protein phosphotransferase</fullName>
        <ecNumber evidence="6 17">2.7.3.9</ecNumber>
    </recommendedName>
    <alternativeName>
        <fullName evidence="16 17">Phosphotransferase system, enzyme I</fullName>
    </alternativeName>
</protein>
<gene>
    <name evidence="24" type="primary">ptsP</name>
    <name evidence="24" type="ORF">COS99_08860</name>
</gene>
<comment type="function">
    <text evidence="3 17">General (non sugar-specific) component of the phosphoenolpyruvate-dependent sugar phosphotransferase system (sugar PTS). This major carbohydrate active-transport system catalyzes the phosphorylation of incoming sugar substrates concomitantly with their translocation across the cell membrane. Enzyme I transfers the phosphoryl group from phosphoenolpyruvate (PEP) to the phosphoryl carrier protein (HPr).</text>
</comment>
<dbReference type="SUPFAM" id="SSF51621">
    <property type="entry name" value="Phosphoenolpyruvate/pyruvate domain"/>
    <property type="match status" value="1"/>
</dbReference>
<feature type="domain" description="PEP-utilising enzyme C-terminal" evidence="22">
    <location>
        <begin position="257"/>
        <end position="545"/>
    </location>
</feature>
<feature type="binding site" evidence="19">
    <location>
        <position position="469"/>
    </location>
    <ligand>
        <name>phosphoenolpyruvate</name>
        <dbReference type="ChEBI" id="CHEBI:58702"/>
    </ligand>
</feature>
<dbReference type="InterPro" id="IPR023151">
    <property type="entry name" value="PEP_util_CS"/>
</dbReference>
<feature type="binding site" evidence="19">
    <location>
        <position position="300"/>
    </location>
    <ligand>
        <name>phosphoenolpyruvate</name>
        <dbReference type="ChEBI" id="CHEBI:58702"/>
    </ligand>
</feature>
<evidence type="ECO:0000256" key="3">
    <source>
        <dbReference type="ARBA" id="ARBA00002728"/>
    </source>
</evidence>
<dbReference type="GO" id="GO:0009401">
    <property type="term" value="P:phosphoenolpyruvate-dependent sugar phosphotransferase system"/>
    <property type="evidence" value="ECO:0007669"/>
    <property type="project" value="UniProtKB-KW"/>
</dbReference>
<dbReference type="SUPFAM" id="SSF47831">
    <property type="entry name" value="Enzyme I of the PEP:sugar phosphotransferase system HPr-binding (sub)domain"/>
    <property type="match status" value="1"/>
</dbReference>
<dbReference type="EC" id="2.7.3.9" evidence="6 17"/>
<keyword evidence="11 17" id="KW-0808">Transferase</keyword>
<dbReference type="InterPro" id="IPR036637">
    <property type="entry name" value="Phosphohistidine_dom_sf"/>
</dbReference>
<dbReference type="SUPFAM" id="SSF52009">
    <property type="entry name" value="Phosphohistidine domain"/>
    <property type="match status" value="1"/>
</dbReference>
<keyword evidence="9 17" id="KW-0963">Cytoplasm</keyword>
<dbReference type="InterPro" id="IPR036618">
    <property type="entry name" value="PtsI_HPr-bd_sf"/>
</dbReference>
<dbReference type="AlphaFoldDB" id="A0A2J0KWI1"/>
<feature type="binding site" evidence="20">
    <location>
        <position position="435"/>
    </location>
    <ligand>
        <name>Mg(2+)</name>
        <dbReference type="ChEBI" id="CHEBI:18420"/>
    </ligand>
</feature>
<evidence type="ECO:0000259" key="23">
    <source>
        <dbReference type="Pfam" id="PF05524"/>
    </source>
</evidence>
<evidence type="ECO:0000313" key="24">
    <source>
        <dbReference type="EMBL" id="PIU40780.1"/>
    </source>
</evidence>
<evidence type="ECO:0000256" key="15">
    <source>
        <dbReference type="ARBA" id="ARBA00022842"/>
    </source>
</evidence>
<comment type="subcellular location">
    <subcellularLocation>
        <location evidence="4 17">Cytoplasm</location>
    </subcellularLocation>
</comment>
<dbReference type="InterPro" id="IPR000121">
    <property type="entry name" value="PEP_util_C"/>
</dbReference>
<dbReference type="PIRSF" id="PIRSF000732">
    <property type="entry name" value="PTS_enzyme_I"/>
    <property type="match status" value="1"/>
</dbReference>
<evidence type="ECO:0000256" key="5">
    <source>
        <dbReference type="ARBA" id="ARBA00007837"/>
    </source>
</evidence>
<evidence type="ECO:0000259" key="22">
    <source>
        <dbReference type="Pfam" id="PF02896"/>
    </source>
</evidence>